<feature type="transmembrane region" description="Helical" evidence="1">
    <location>
        <begin position="12"/>
        <end position="32"/>
    </location>
</feature>
<keyword evidence="1" id="KW-0812">Transmembrane</keyword>
<protein>
    <submittedName>
        <fullName evidence="2">Uncharacterized protein</fullName>
    </submittedName>
</protein>
<feature type="non-terminal residue" evidence="2">
    <location>
        <position position="1"/>
    </location>
</feature>
<evidence type="ECO:0000256" key="1">
    <source>
        <dbReference type="SAM" id="Phobius"/>
    </source>
</evidence>
<sequence>HRRLGHSNPVLASIHTSTMQVTLIFCLLAIYGTTTSSGSPWSIGGGLEKINTAAQAGIAAKQNSVDQGVGLVNTTVNEVTDFASKAVENGTTLATSAIEMGENMALGGLNVAEKINNKTMDFVGSIPVVGKIIPTTVMKGMFGKGMSLTGKLVHHGSSAAQKGASMGGAIGKGVMGAVGSGATKVNDAVVAGDHMANAVASNMAAATVSGISSGIKKVGSGIASFGTHLETSATLPTASSSDDTTDSS</sequence>
<keyword evidence="1" id="KW-0472">Membrane</keyword>
<keyword evidence="1" id="KW-1133">Transmembrane helix</keyword>
<name>A0A146M609_LYGHE</name>
<proteinExistence type="predicted"/>
<dbReference type="EMBL" id="GDHC01003436">
    <property type="protein sequence ID" value="JAQ15193.1"/>
    <property type="molecule type" value="Transcribed_RNA"/>
</dbReference>
<gene>
    <name evidence="2" type="ORF">g.37072</name>
</gene>
<organism evidence="2">
    <name type="scientific">Lygus hesperus</name>
    <name type="common">Western plant bug</name>
    <dbReference type="NCBI Taxonomy" id="30085"/>
    <lineage>
        <taxon>Eukaryota</taxon>
        <taxon>Metazoa</taxon>
        <taxon>Ecdysozoa</taxon>
        <taxon>Arthropoda</taxon>
        <taxon>Hexapoda</taxon>
        <taxon>Insecta</taxon>
        <taxon>Pterygota</taxon>
        <taxon>Neoptera</taxon>
        <taxon>Paraneoptera</taxon>
        <taxon>Hemiptera</taxon>
        <taxon>Heteroptera</taxon>
        <taxon>Panheteroptera</taxon>
        <taxon>Cimicomorpha</taxon>
        <taxon>Miridae</taxon>
        <taxon>Mirini</taxon>
        <taxon>Lygus</taxon>
    </lineage>
</organism>
<accession>A0A146M609</accession>
<evidence type="ECO:0000313" key="2">
    <source>
        <dbReference type="EMBL" id="JAQ15193.1"/>
    </source>
</evidence>
<reference evidence="2" key="1">
    <citation type="journal article" date="2016" name="Gigascience">
        <title>De novo construction of an expanded transcriptome assembly for the western tarnished plant bug, Lygus hesperus.</title>
        <authorList>
            <person name="Tassone E.E."/>
            <person name="Geib S.M."/>
            <person name="Hall B."/>
            <person name="Fabrick J.A."/>
            <person name="Brent C.S."/>
            <person name="Hull J.J."/>
        </authorList>
    </citation>
    <scope>NUCLEOTIDE SEQUENCE</scope>
</reference>
<dbReference type="AlphaFoldDB" id="A0A146M609"/>